<dbReference type="Pfam" id="PF00106">
    <property type="entry name" value="adh_short"/>
    <property type="match status" value="1"/>
</dbReference>
<comment type="similarity">
    <text evidence="1 4">Belongs to the short-chain dehydrogenases/reductases (SDR) family.</text>
</comment>
<dbReference type="InterPro" id="IPR036291">
    <property type="entry name" value="NAD(P)-bd_dom_sf"/>
</dbReference>
<proteinExistence type="inferred from homology"/>
<dbReference type="InterPro" id="IPR002347">
    <property type="entry name" value="SDR_fam"/>
</dbReference>
<dbReference type="PANTHER" id="PTHR43008:SF8">
    <property type="entry name" value="BENZIL REDUCTASE ((S)-BENZOIN FORMING) IRC24"/>
    <property type="match status" value="1"/>
</dbReference>
<evidence type="ECO:0000313" key="6">
    <source>
        <dbReference type="Proteomes" id="UP001373714"/>
    </source>
</evidence>
<evidence type="ECO:0000256" key="3">
    <source>
        <dbReference type="ARBA" id="ARBA00023002"/>
    </source>
</evidence>
<comment type="caution">
    <text evidence="5">The sequence shown here is derived from an EMBL/GenBank/DDBJ whole genome shotgun (WGS) entry which is preliminary data.</text>
</comment>
<evidence type="ECO:0000256" key="1">
    <source>
        <dbReference type="ARBA" id="ARBA00006484"/>
    </source>
</evidence>
<dbReference type="AlphaFoldDB" id="A0AAV9V797"/>
<dbReference type="GO" id="GO:0016616">
    <property type="term" value="F:oxidoreductase activity, acting on the CH-OH group of donors, NAD or NADP as acceptor"/>
    <property type="evidence" value="ECO:0007669"/>
    <property type="project" value="UniProtKB-ARBA"/>
</dbReference>
<keyword evidence="6" id="KW-1185">Reference proteome</keyword>
<dbReference type="SUPFAM" id="SSF51735">
    <property type="entry name" value="NAD(P)-binding Rossmann-fold domains"/>
    <property type="match status" value="1"/>
</dbReference>
<dbReference type="Proteomes" id="UP001373714">
    <property type="component" value="Unassembled WGS sequence"/>
</dbReference>
<evidence type="ECO:0000313" key="5">
    <source>
        <dbReference type="EMBL" id="KAK6357870.1"/>
    </source>
</evidence>
<dbReference type="PANTHER" id="PTHR43008">
    <property type="entry name" value="BENZIL REDUCTASE"/>
    <property type="match status" value="1"/>
</dbReference>
<reference evidence="5 6" key="1">
    <citation type="submission" date="2019-10" db="EMBL/GenBank/DDBJ databases">
        <authorList>
            <person name="Palmer J.M."/>
        </authorList>
    </citation>
    <scope>NUCLEOTIDE SEQUENCE [LARGE SCALE GENOMIC DNA]</scope>
    <source>
        <strain evidence="5 6">TWF730</strain>
    </source>
</reference>
<evidence type="ECO:0008006" key="7">
    <source>
        <dbReference type="Google" id="ProtNLM"/>
    </source>
</evidence>
<protein>
    <recommendedName>
        <fullName evidence="7">NAD(P)-binding protein</fullName>
    </recommendedName>
</protein>
<dbReference type="InterPro" id="IPR020904">
    <property type="entry name" value="Sc_DH/Rdtase_CS"/>
</dbReference>
<dbReference type="EMBL" id="JAVHNS010000004">
    <property type="protein sequence ID" value="KAK6357870.1"/>
    <property type="molecule type" value="Genomic_DNA"/>
</dbReference>
<dbReference type="GO" id="GO:0050664">
    <property type="term" value="F:oxidoreductase activity, acting on NAD(P)H, oxygen as acceptor"/>
    <property type="evidence" value="ECO:0007669"/>
    <property type="project" value="TreeGrafter"/>
</dbReference>
<evidence type="ECO:0000256" key="2">
    <source>
        <dbReference type="ARBA" id="ARBA00022857"/>
    </source>
</evidence>
<sequence>MSATPVVILTGAGRGIGLAILQHLLSLPTPPNILAVTRTITPALKSLSATHPSSSSDLETISIDLSTPPQELTSDIKSLIIDVAISRWGRIDTLILNHGTLDPVKKIVDSDGEEWERTFRTNFLSNVEIVRAGMGELRRKGGRVVMVSSGAAVGAYTGWGAYGASKAALNHFNQTLALEEPDVTTVAIRPGVVDTDMQKALREVHGSVMKPEEHAKFVNLKKSGGIVKPEDVGAVLGNLGMRAEKSLSGKFLTWNDDALAAYR</sequence>
<keyword evidence="3" id="KW-0560">Oxidoreductase</keyword>
<name>A0AAV9V797_9PEZI</name>
<keyword evidence="2" id="KW-0521">NADP</keyword>
<dbReference type="PRINTS" id="PR00080">
    <property type="entry name" value="SDRFAMILY"/>
</dbReference>
<dbReference type="Gene3D" id="3.40.50.720">
    <property type="entry name" value="NAD(P)-binding Rossmann-like Domain"/>
    <property type="match status" value="1"/>
</dbReference>
<dbReference type="PROSITE" id="PS00061">
    <property type="entry name" value="ADH_SHORT"/>
    <property type="match status" value="1"/>
</dbReference>
<gene>
    <name evidence="5" type="ORF">TWF730_007227</name>
</gene>
<dbReference type="PRINTS" id="PR00081">
    <property type="entry name" value="GDHRDH"/>
</dbReference>
<evidence type="ECO:0000256" key="4">
    <source>
        <dbReference type="RuleBase" id="RU000363"/>
    </source>
</evidence>
<organism evidence="5 6">
    <name type="scientific">Orbilia blumenaviensis</name>
    <dbReference type="NCBI Taxonomy" id="1796055"/>
    <lineage>
        <taxon>Eukaryota</taxon>
        <taxon>Fungi</taxon>
        <taxon>Dikarya</taxon>
        <taxon>Ascomycota</taxon>
        <taxon>Pezizomycotina</taxon>
        <taxon>Orbiliomycetes</taxon>
        <taxon>Orbiliales</taxon>
        <taxon>Orbiliaceae</taxon>
        <taxon>Orbilia</taxon>
    </lineage>
</organism>
<accession>A0AAV9V797</accession>